<name>A0A447RMI9_KLEPN</name>
<organism evidence="1 2">
    <name type="scientific">Klebsiella pneumoniae</name>
    <dbReference type="NCBI Taxonomy" id="573"/>
    <lineage>
        <taxon>Bacteria</taxon>
        <taxon>Pseudomonadati</taxon>
        <taxon>Pseudomonadota</taxon>
        <taxon>Gammaproteobacteria</taxon>
        <taxon>Enterobacterales</taxon>
        <taxon>Enterobacteriaceae</taxon>
        <taxon>Klebsiella/Raoultella group</taxon>
        <taxon>Klebsiella</taxon>
        <taxon>Klebsiella pneumoniae complex</taxon>
    </lineage>
</organism>
<dbReference type="Proteomes" id="UP000282433">
    <property type="component" value="Chromosome"/>
</dbReference>
<evidence type="ECO:0000313" key="1">
    <source>
        <dbReference type="EMBL" id="VEB00964.1"/>
    </source>
</evidence>
<evidence type="ECO:0000313" key="2">
    <source>
        <dbReference type="Proteomes" id="UP000282433"/>
    </source>
</evidence>
<sequence>MINAVPFSNYNSLNPSDYQEGKYNGLSAVMTPRRGFESITFNVNVTNFVGA</sequence>
<gene>
    <name evidence="1" type="ORF">NCTC13635_01694</name>
</gene>
<proteinExistence type="predicted"/>
<dbReference type="EMBL" id="LR134162">
    <property type="protein sequence ID" value="VEB00964.1"/>
    <property type="molecule type" value="Genomic_DNA"/>
</dbReference>
<reference evidence="1 2" key="1">
    <citation type="submission" date="2018-12" db="EMBL/GenBank/DDBJ databases">
        <authorList>
            <consortium name="Pathogen Informatics"/>
        </authorList>
    </citation>
    <scope>NUCLEOTIDE SEQUENCE [LARGE SCALE GENOMIC DNA]</scope>
    <source>
        <strain evidence="1 2">NCTC13635</strain>
    </source>
</reference>
<protein>
    <submittedName>
        <fullName evidence="1">Uncharacterized protein</fullName>
    </submittedName>
</protein>
<accession>A0A447RMI9</accession>
<dbReference type="AlphaFoldDB" id="A0A447RMI9"/>